<evidence type="ECO:0000313" key="2">
    <source>
        <dbReference type="EMBL" id="KAF9604530.1"/>
    </source>
</evidence>
<proteinExistence type="predicted"/>
<feature type="region of interest" description="Disordered" evidence="1">
    <location>
        <begin position="1"/>
        <end position="36"/>
    </location>
</feature>
<evidence type="ECO:0000256" key="1">
    <source>
        <dbReference type="SAM" id="MobiDB-lite"/>
    </source>
</evidence>
<evidence type="ECO:0000313" key="3">
    <source>
        <dbReference type="Proteomes" id="UP000631114"/>
    </source>
</evidence>
<gene>
    <name evidence="2" type="ORF">IFM89_007651</name>
</gene>
<dbReference type="Proteomes" id="UP000631114">
    <property type="component" value="Unassembled WGS sequence"/>
</dbReference>
<organism evidence="2 3">
    <name type="scientific">Coptis chinensis</name>
    <dbReference type="NCBI Taxonomy" id="261450"/>
    <lineage>
        <taxon>Eukaryota</taxon>
        <taxon>Viridiplantae</taxon>
        <taxon>Streptophyta</taxon>
        <taxon>Embryophyta</taxon>
        <taxon>Tracheophyta</taxon>
        <taxon>Spermatophyta</taxon>
        <taxon>Magnoliopsida</taxon>
        <taxon>Ranunculales</taxon>
        <taxon>Ranunculaceae</taxon>
        <taxon>Coptidoideae</taxon>
        <taxon>Coptis</taxon>
    </lineage>
</organism>
<protein>
    <submittedName>
        <fullName evidence="2">Uncharacterized protein</fullName>
    </submittedName>
</protein>
<reference evidence="2 3" key="1">
    <citation type="submission" date="2020-10" db="EMBL/GenBank/DDBJ databases">
        <title>The Coptis chinensis genome and diversification of protoberbering-type alkaloids.</title>
        <authorList>
            <person name="Wang B."/>
            <person name="Shu S."/>
            <person name="Song C."/>
            <person name="Liu Y."/>
        </authorList>
    </citation>
    <scope>NUCLEOTIDE SEQUENCE [LARGE SCALE GENOMIC DNA]</scope>
    <source>
        <strain evidence="2">HL-2020</strain>
        <tissue evidence="2">Leaf</tissue>
    </source>
</reference>
<name>A0A835HRJ8_9MAGN</name>
<comment type="caution">
    <text evidence="2">The sequence shown here is derived from an EMBL/GenBank/DDBJ whole genome shotgun (WGS) entry which is preliminary data.</text>
</comment>
<accession>A0A835HRJ8</accession>
<keyword evidence="3" id="KW-1185">Reference proteome</keyword>
<dbReference type="EMBL" id="JADFTS010000005">
    <property type="protein sequence ID" value="KAF9604530.1"/>
    <property type="molecule type" value="Genomic_DNA"/>
</dbReference>
<sequence>MVMYDGSGGGGNDGGGGGGDGGGSGGGDGGGGSGGSGDGSRWWLGVTRAHVASLVDKIKGRITSWRWTIGSPTETKKTTMTCDKVCKPYEEGGLCIRRLRELNLTFLMKLGWHVLNKNDDFANFMRSKYFTIDNKVIKCNVPTSIWPGIKWDIEELDLGLKWVLCNGSKVYLWKDAWLGPMSINQALNRKDREHKGLLSQGS</sequence>
<dbReference type="AlphaFoldDB" id="A0A835HRJ8"/>
<dbReference type="OrthoDB" id="1748414at2759"/>